<protein>
    <submittedName>
        <fullName evidence="2">Ti-type conjugative transfer relaxase TraA</fullName>
    </submittedName>
</protein>
<feature type="compositionally biased region" description="Polar residues" evidence="1">
    <location>
        <begin position="17"/>
        <end position="28"/>
    </location>
</feature>
<dbReference type="RefSeq" id="WP_017503364.1">
    <property type="nucleotide sequence ID" value="NZ_JGVR01000045.1"/>
</dbReference>
<organism evidence="2 3">
    <name type="scientific">Sphingobium yanoikuyae</name>
    <name type="common">Sphingomonas yanoikuyae</name>
    <dbReference type="NCBI Taxonomy" id="13690"/>
    <lineage>
        <taxon>Bacteria</taxon>
        <taxon>Pseudomonadati</taxon>
        <taxon>Pseudomonadota</taxon>
        <taxon>Alphaproteobacteria</taxon>
        <taxon>Sphingomonadales</taxon>
        <taxon>Sphingomonadaceae</taxon>
        <taxon>Sphingobium</taxon>
    </lineage>
</organism>
<feature type="region of interest" description="Disordered" evidence="1">
    <location>
        <begin position="16"/>
        <end position="38"/>
    </location>
</feature>
<evidence type="ECO:0000313" key="3">
    <source>
        <dbReference type="Proteomes" id="UP000028534"/>
    </source>
</evidence>
<proteinExistence type="predicted"/>
<dbReference type="EMBL" id="JGVR01000045">
    <property type="protein sequence ID" value="KEZ14993.1"/>
    <property type="molecule type" value="Genomic_DNA"/>
</dbReference>
<dbReference type="AlphaFoldDB" id="A0A084EAK1"/>
<feature type="compositionally biased region" description="Low complexity" evidence="1">
    <location>
        <begin position="67"/>
        <end position="80"/>
    </location>
</feature>
<sequence length="95" mass="10373">MKGGIHRISSDRFIADWQSSDSQRQALSRSGDHNASGKVREAMAGMAKGLERDPQLESLLRNRTQELGLSSQSGQSLSQDLQRHLGRSLGRGLGL</sequence>
<gene>
    <name evidence="2" type="ORF">CP98_04632</name>
</gene>
<dbReference type="PATRIC" id="fig|13690.10.peg.4771"/>
<feature type="region of interest" description="Disordered" evidence="1">
    <location>
        <begin position="60"/>
        <end position="95"/>
    </location>
</feature>
<name>A0A084EAK1_SPHYA</name>
<accession>A0A084EAK1</accession>
<reference evidence="2 3" key="1">
    <citation type="submission" date="2014-03" db="EMBL/GenBank/DDBJ databases">
        <title>Genome sequence of Sphingobium yanoikuyae B1.</title>
        <authorList>
            <person name="Gan H.M."/>
            <person name="Gan H.Y."/>
            <person name="Savka M.A."/>
        </authorList>
    </citation>
    <scope>NUCLEOTIDE SEQUENCE [LARGE SCALE GENOMIC DNA]</scope>
    <source>
        <strain evidence="2 3">B1</strain>
    </source>
</reference>
<dbReference type="eggNOG" id="COG0507">
    <property type="taxonomic scope" value="Bacteria"/>
</dbReference>
<comment type="caution">
    <text evidence="2">The sequence shown here is derived from an EMBL/GenBank/DDBJ whole genome shotgun (WGS) entry which is preliminary data.</text>
</comment>
<evidence type="ECO:0000256" key="1">
    <source>
        <dbReference type="SAM" id="MobiDB-lite"/>
    </source>
</evidence>
<evidence type="ECO:0000313" key="2">
    <source>
        <dbReference type="EMBL" id="KEZ14993.1"/>
    </source>
</evidence>
<dbReference type="Proteomes" id="UP000028534">
    <property type="component" value="Unassembled WGS sequence"/>
</dbReference>